<organism evidence="4 5">
    <name type="scientific">Latilactobacillus fuchuensis DSM 14340 = JCM 11249</name>
    <dbReference type="NCBI Taxonomy" id="1423747"/>
    <lineage>
        <taxon>Bacteria</taxon>
        <taxon>Bacillati</taxon>
        <taxon>Bacillota</taxon>
        <taxon>Bacilli</taxon>
        <taxon>Lactobacillales</taxon>
        <taxon>Lactobacillaceae</taxon>
        <taxon>Latilactobacillus</taxon>
    </lineage>
</organism>
<dbReference type="OrthoDB" id="8607342at2"/>
<feature type="transmembrane region" description="Helical" evidence="2">
    <location>
        <begin position="162"/>
        <end position="180"/>
    </location>
</feature>
<comment type="caution">
    <text evidence="4">The sequence shown here is derived from an EMBL/GenBank/DDBJ whole genome shotgun (WGS) entry which is preliminary data.</text>
</comment>
<sequence length="224" mass="26286">MRIKLEYSGLGTVFMFFIVYQLMIAPESILTIINNTMVSKLLESTMLILATLFIFYTYNYVNQINYWQGGLFKKREHSWLPLVISIWILLFLQWGDSFLIAKGIISNTQNQTELLKKFDDYPIYMLISGNVMAPFIEELIFRGLFYKLLFNAIDADQFKKRVLFLIIFLNTIIFAVPHLSSVSFDFIPYMLIAIIFSINFIYYKNIEIPIVLHMMNNLIASFLV</sequence>
<dbReference type="STRING" id="1423747.FC69_GL001039"/>
<dbReference type="PANTHER" id="PTHR36435:SF1">
    <property type="entry name" value="CAAX AMINO TERMINAL PROTEASE FAMILY PROTEIN"/>
    <property type="match status" value="1"/>
</dbReference>
<dbReference type="EMBL" id="AZEX01000027">
    <property type="protein sequence ID" value="KRL61025.1"/>
    <property type="molecule type" value="Genomic_DNA"/>
</dbReference>
<feature type="transmembrane region" description="Helical" evidence="2">
    <location>
        <begin position="186"/>
        <end position="203"/>
    </location>
</feature>
<dbReference type="GO" id="GO:0004175">
    <property type="term" value="F:endopeptidase activity"/>
    <property type="evidence" value="ECO:0007669"/>
    <property type="project" value="UniProtKB-ARBA"/>
</dbReference>
<comment type="similarity">
    <text evidence="1">Belongs to the UPF0177 family.</text>
</comment>
<keyword evidence="2" id="KW-0812">Transmembrane</keyword>
<evidence type="ECO:0000313" key="4">
    <source>
        <dbReference type="EMBL" id="KRL61025.1"/>
    </source>
</evidence>
<feature type="transmembrane region" description="Helical" evidence="2">
    <location>
        <begin position="7"/>
        <end position="25"/>
    </location>
</feature>
<evidence type="ECO:0000256" key="1">
    <source>
        <dbReference type="ARBA" id="ARBA00009067"/>
    </source>
</evidence>
<dbReference type="PANTHER" id="PTHR36435">
    <property type="entry name" value="SLR1288 PROTEIN"/>
    <property type="match status" value="1"/>
</dbReference>
<evidence type="ECO:0000256" key="2">
    <source>
        <dbReference type="SAM" id="Phobius"/>
    </source>
</evidence>
<feature type="transmembrane region" description="Helical" evidence="2">
    <location>
        <begin position="79"/>
        <end position="101"/>
    </location>
</feature>
<keyword evidence="2" id="KW-1133">Transmembrane helix</keyword>
<dbReference type="PATRIC" id="fig|1423747.3.peg.1060"/>
<gene>
    <name evidence="4" type="ORF">FC69_GL001039</name>
</gene>
<name>A0A0R1RW07_9LACO</name>
<protein>
    <recommendedName>
        <fullName evidence="3">CAAX prenyl protease 2/Lysostaphin resistance protein A-like domain-containing protein</fullName>
    </recommendedName>
</protein>
<keyword evidence="2" id="KW-0472">Membrane</keyword>
<feature type="transmembrane region" description="Helical" evidence="2">
    <location>
        <begin position="121"/>
        <end position="141"/>
    </location>
</feature>
<evidence type="ECO:0000313" key="5">
    <source>
        <dbReference type="Proteomes" id="UP000051264"/>
    </source>
</evidence>
<dbReference type="RefSeq" id="WP_025083454.1">
    <property type="nucleotide sequence ID" value="NZ_AZEX01000027.1"/>
</dbReference>
<feature type="transmembrane region" description="Helical" evidence="2">
    <location>
        <begin position="37"/>
        <end position="58"/>
    </location>
</feature>
<dbReference type="Pfam" id="PF02517">
    <property type="entry name" value="Rce1-like"/>
    <property type="match status" value="1"/>
</dbReference>
<accession>A0A0R1RW07</accession>
<dbReference type="InterPro" id="IPR052710">
    <property type="entry name" value="CAAX_protease"/>
</dbReference>
<evidence type="ECO:0000259" key="3">
    <source>
        <dbReference type="Pfam" id="PF02517"/>
    </source>
</evidence>
<dbReference type="AlphaFoldDB" id="A0A0R1RW07"/>
<dbReference type="InterPro" id="IPR003675">
    <property type="entry name" value="Rce1/LyrA-like_dom"/>
</dbReference>
<proteinExistence type="inferred from homology"/>
<dbReference type="GO" id="GO:0080120">
    <property type="term" value="P:CAAX-box protein maturation"/>
    <property type="evidence" value="ECO:0007669"/>
    <property type="project" value="UniProtKB-ARBA"/>
</dbReference>
<reference evidence="4 5" key="1">
    <citation type="journal article" date="2015" name="Genome Announc.">
        <title>Expanding the biotechnology potential of lactobacilli through comparative genomics of 213 strains and associated genera.</title>
        <authorList>
            <person name="Sun Z."/>
            <person name="Harris H.M."/>
            <person name="McCann A."/>
            <person name="Guo C."/>
            <person name="Argimon S."/>
            <person name="Zhang W."/>
            <person name="Yang X."/>
            <person name="Jeffery I.B."/>
            <person name="Cooney J.C."/>
            <person name="Kagawa T.F."/>
            <person name="Liu W."/>
            <person name="Song Y."/>
            <person name="Salvetti E."/>
            <person name="Wrobel A."/>
            <person name="Rasinkangas P."/>
            <person name="Parkhill J."/>
            <person name="Rea M.C."/>
            <person name="O'Sullivan O."/>
            <person name="Ritari J."/>
            <person name="Douillard F.P."/>
            <person name="Paul Ross R."/>
            <person name="Yang R."/>
            <person name="Briner A.E."/>
            <person name="Felis G.E."/>
            <person name="de Vos W.M."/>
            <person name="Barrangou R."/>
            <person name="Klaenhammer T.R."/>
            <person name="Caufield P.W."/>
            <person name="Cui Y."/>
            <person name="Zhang H."/>
            <person name="O'Toole P.W."/>
        </authorList>
    </citation>
    <scope>NUCLEOTIDE SEQUENCE [LARGE SCALE GENOMIC DNA]</scope>
    <source>
        <strain evidence="4 5">DSM 14340</strain>
    </source>
</reference>
<dbReference type="Proteomes" id="UP000051264">
    <property type="component" value="Unassembled WGS sequence"/>
</dbReference>
<feature type="domain" description="CAAX prenyl protease 2/Lysostaphin resistance protein A-like" evidence="3">
    <location>
        <begin position="122"/>
        <end position="219"/>
    </location>
</feature>